<keyword evidence="4 8" id="KW-0489">Methyltransferase</keyword>
<dbReference type="SUPFAM" id="SSF53335">
    <property type="entry name" value="S-adenosyl-L-methionine-dependent methyltransferases"/>
    <property type="match status" value="1"/>
</dbReference>
<accession>A1BCQ8</accession>
<dbReference type="GO" id="GO:0010340">
    <property type="term" value="F:carboxyl-O-methyltransferase activity"/>
    <property type="evidence" value="ECO:0007669"/>
    <property type="project" value="UniProtKB-UniRule"/>
</dbReference>
<protein>
    <recommendedName>
        <fullName evidence="3 8">Malonyl-[acyl-carrier protein] O-methyltransferase</fullName>
        <shortName evidence="8">Malonyl-ACP O-methyltransferase</shortName>
        <ecNumber evidence="3 8">2.1.1.197</ecNumber>
    </recommendedName>
    <alternativeName>
        <fullName evidence="8">Biotin synthesis protein BioC</fullName>
    </alternativeName>
</protein>
<evidence type="ECO:0000256" key="1">
    <source>
        <dbReference type="ARBA" id="ARBA00000852"/>
    </source>
</evidence>
<dbReference type="UniPathway" id="UPA00078"/>
<dbReference type="InterPro" id="IPR029063">
    <property type="entry name" value="SAM-dependent_MTases_sf"/>
</dbReference>
<dbReference type="InterPro" id="IPR013216">
    <property type="entry name" value="Methyltransf_11"/>
</dbReference>
<dbReference type="STRING" id="290317.Cpha266_0115"/>
<evidence type="ECO:0000259" key="9">
    <source>
        <dbReference type="Pfam" id="PF08241"/>
    </source>
</evidence>
<dbReference type="NCBIfam" id="TIGR02072">
    <property type="entry name" value="BioC"/>
    <property type="match status" value="1"/>
</dbReference>
<proteinExistence type="inferred from homology"/>
<dbReference type="Proteomes" id="UP000008701">
    <property type="component" value="Chromosome"/>
</dbReference>
<dbReference type="OrthoDB" id="9760689at2"/>
<organism evidence="10 11">
    <name type="scientific">Chlorobium phaeobacteroides (strain DSM 266 / SMG 266 / 2430)</name>
    <dbReference type="NCBI Taxonomy" id="290317"/>
    <lineage>
        <taxon>Bacteria</taxon>
        <taxon>Pseudomonadati</taxon>
        <taxon>Chlorobiota</taxon>
        <taxon>Chlorobiia</taxon>
        <taxon>Chlorobiales</taxon>
        <taxon>Chlorobiaceae</taxon>
        <taxon>Chlorobium/Pelodictyon group</taxon>
        <taxon>Chlorobium</taxon>
    </lineage>
</organism>
<dbReference type="Gene3D" id="3.40.50.150">
    <property type="entry name" value="Vaccinia Virus protein VP39"/>
    <property type="match status" value="1"/>
</dbReference>
<keyword evidence="6 8" id="KW-0949">S-adenosyl-L-methionine</keyword>
<evidence type="ECO:0000313" key="10">
    <source>
        <dbReference type="EMBL" id="ABL64185.1"/>
    </source>
</evidence>
<reference evidence="10 11" key="1">
    <citation type="submission" date="2006-12" db="EMBL/GenBank/DDBJ databases">
        <title>Complete sequence of Chlorobium phaeobacteroides DSM 266.</title>
        <authorList>
            <consortium name="US DOE Joint Genome Institute"/>
            <person name="Copeland A."/>
            <person name="Lucas S."/>
            <person name="Lapidus A."/>
            <person name="Barry K."/>
            <person name="Detter J.C."/>
            <person name="Glavina del Rio T."/>
            <person name="Hammon N."/>
            <person name="Israni S."/>
            <person name="Pitluck S."/>
            <person name="Goltsman E."/>
            <person name="Schmutz J."/>
            <person name="Larimer F."/>
            <person name="Land M."/>
            <person name="Hauser L."/>
            <person name="Mikhailova N."/>
            <person name="Li T."/>
            <person name="Overmann J."/>
            <person name="Bryant D.A."/>
            <person name="Richardson P."/>
        </authorList>
    </citation>
    <scope>NUCLEOTIDE SEQUENCE [LARGE SCALE GENOMIC DNA]</scope>
    <source>
        <strain evidence="10 11">DSM 266</strain>
    </source>
</reference>
<dbReference type="PANTHER" id="PTHR43861:SF1">
    <property type="entry name" value="TRANS-ACONITATE 2-METHYLTRANSFERASE"/>
    <property type="match status" value="1"/>
</dbReference>
<dbReference type="GO" id="GO:0032259">
    <property type="term" value="P:methylation"/>
    <property type="evidence" value="ECO:0007669"/>
    <property type="project" value="UniProtKB-KW"/>
</dbReference>
<gene>
    <name evidence="8" type="primary">bioC</name>
    <name evidence="10" type="ordered locus">Cpha266_0115</name>
</gene>
<dbReference type="Pfam" id="PF08241">
    <property type="entry name" value="Methyltransf_11"/>
    <property type="match status" value="1"/>
</dbReference>
<keyword evidence="5 8" id="KW-0808">Transferase</keyword>
<dbReference type="RefSeq" id="WP_011744025.1">
    <property type="nucleotide sequence ID" value="NC_008639.1"/>
</dbReference>
<evidence type="ECO:0000256" key="7">
    <source>
        <dbReference type="ARBA" id="ARBA00022756"/>
    </source>
</evidence>
<dbReference type="EMBL" id="CP000492">
    <property type="protein sequence ID" value="ABL64185.1"/>
    <property type="molecule type" value="Genomic_DNA"/>
</dbReference>
<evidence type="ECO:0000256" key="8">
    <source>
        <dbReference type="HAMAP-Rule" id="MF_00835"/>
    </source>
</evidence>
<dbReference type="CDD" id="cd02440">
    <property type="entry name" value="AdoMet_MTases"/>
    <property type="match status" value="1"/>
</dbReference>
<dbReference type="PANTHER" id="PTHR43861">
    <property type="entry name" value="TRANS-ACONITATE 2-METHYLTRANSFERASE-RELATED"/>
    <property type="match status" value="1"/>
</dbReference>
<keyword evidence="11" id="KW-1185">Reference proteome</keyword>
<name>A1BCQ8_CHLPD</name>
<dbReference type="GO" id="GO:0102130">
    <property type="term" value="F:malonyl-CoA methyltransferase activity"/>
    <property type="evidence" value="ECO:0007669"/>
    <property type="project" value="UniProtKB-EC"/>
</dbReference>
<comment type="pathway">
    <text evidence="2 8">Cofactor biosynthesis; biotin biosynthesis.</text>
</comment>
<comment type="catalytic activity">
    <reaction evidence="1 8">
        <text>malonyl-[ACP] + S-adenosyl-L-methionine = malonyl-[ACP] methyl ester + S-adenosyl-L-homocysteine</text>
        <dbReference type="Rhea" id="RHEA:17105"/>
        <dbReference type="Rhea" id="RHEA-COMP:9623"/>
        <dbReference type="Rhea" id="RHEA-COMP:9954"/>
        <dbReference type="ChEBI" id="CHEBI:57856"/>
        <dbReference type="ChEBI" id="CHEBI:59789"/>
        <dbReference type="ChEBI" id="CHEBI:78449"/>
        <dbReference type="ChEBI" id="CHEBI:78845"/>
        <dbReference type="EC" id="2.1.1.197"/>
    </reaction>
</comment>
<keyword evidence="7 8" id="KW-0093">Biotin biosynthesis</keyword>
<comment type="function">
    <text evidence="8">Converts the free carboxyl group of a malonyl-thioester to its methyl ester by transfer of a methyl group from S-adenosyl-L-methionine (SAM). It allows to synthesize pimeloyl-ACP via the fatty acid synthetic pathway.</text>
</comment>
<evidence type="ECO:0000256" key="4">
    <source>
        <dbReference type="ARBA" id="ARBA00022603"/>
    </source>
</evidence>
<evidence type="ECO:0000256" key="5">
    <source>
        <dbReference type="ARBA" id="ARBA00022679"/>
    </source>
</evidence>
<comment type="similarity">
    <text evidence="8">Belongs to the methyltransferase superfamily.</text>
</comment>
<evidence type="ECO:0000256" key="2">
    <source>
        <dbReference type="ARBA" id="ARBA00004746"/>
    </source>
</evidence>
<dbReference type="EC" id="2.1.1.197" evidence="3 8"/>
<dbReference type="AlphaFoldDB" id="A1BCQ8"/>
<dbReference type="HAMAP" id="MF_00835">
    <property type="entry name" value="BioC"/>
    <property type="match status" value="1"/>
</dbReference>
<dbReference type="InterPro" id="IPR011814">
    <property type="entry name" value="BioC"/>
</dbReference>
<evidence type="ECO:0000256" key="3">
    <source>
        <dbReference type="ARBA" id="ARBA00012327"/>
    </source>
</evidence>
<dbReference type="GO" id="GO:0009102">
    <property type="term" value="P:biotin biosynthetic process"/>
    <property type="evidence" value="ECO:0007669"/>
    <property type="project" value="UniProtKB-UniRule"/>
</dbReference>
<evidence type="ECO:0000313" key="11">
    <source>
        <dbReference type="Proteomes" id="UP000008701"/>
    </source>
</evidence>
<dbReference type="GO" id="GO:0008757">
    <property type="term" value="F:S-adenosylmethionine-dependent methyltransferase activity"/>
    <property type="evidence" value="ECO:0007669"/>
    <property type="project" value="InterPro"/>
</dbReference>
<sequence length="260" mass="29740">MLQVIDKGLVRERFSRTLHSYGSNAPVQNAMAVELARLICREEPTCRFERVLEVGAGTGALTAELLKRCRISLYVANDLVGESLRYISREIEPWQPEAFRFLEGDVETLTELPDRLDLVLSNAALQWLSDLEGFFRRVSALLKPGGLFAFTTFSARNMEELSSIQKVGLAYPTALDIERFASGSFTPLLIREDRKRLEFASPEEVLRHLSRTGVNGISRHAWTKSSYERFLHRYRQEFSSGGKVYLTYNPLYCCFRKRLS</sequence>
<dbReference type="KEGG" id="cph:Cpha266_0115"/>
<dbReference type="eggNOG" id="COG4106">
    <property type="taxonomic scope" value="Bacteria"/>
</dbReference>
<feature type="domain" description="Methyltransferase type 11" evidence="9">
    <location>
        <begin position="52"/>
        <end position="150"/>
    </location>
</feature>
<evidence type="ECO:0000256" key="6">
    <source>
        <dbReference type="ARBA" id="ARBA00022691"/>
    </source>
</evidence>
<dbReference type="HOGENOM" id="CLU_046586_1_0_10"/>